<dbReference type="Proteomes" id="UP001203058">
    <property type="component" value="Unassembled WGS sequence"/>
</dbReference>
<name>A0ABS9VKC2_9SPHN</name>
<sequence>MRGYGNLIDGYRRFRANQSRPARQQWQQLVEGQSPRAVIIACCDSRADPAIIFNADPGDIFVVRNVANLAPPFEPNGARDGVSAAIEYGVTQLNVPEIVVMGHEKCGGISAALTGHFRDARAGEGGFIDRWMSQIDESAQAIAQKHGSSPEGHRLLEEAAIRQSMANLRTFPFVAEGEQKRSLVVLGCHFSIRKGELWVFDEAEGSFRPA</sequence>
<evidence type="ECO:0000256" key="4">
    <source>
        <dbReference type="ARBA" id="ARBA00022723"/>
    </source>
</evidence>
<dbReference type="Gene3D" id="3.40.1050.10">
    <property type="entry name" value="Carbonic anhydrase"/>
    <property type="match status" value="1"/>
</dbReference>
<dbReference type="Pfam" id="PF00484">
    <property type="entry name" value="Pro_CA"/>
    <property type="match status" value="1"/>
</dbReference>
<evidence type="ECO:0000256" key="7">
    <source>
        <dbReference type="ARBA" id="ARBA00048348"/>
    </source>
</evidence>
<proteinExistence type="inferred from homology"/>
<dbReference type="InterPro" id="IPR001765">
    <property type="entry name" value="Carbonic_anhydrase"/>
</dbReference>
<evidence type="ECO:0000256" key="6">
    <source>
        <dbReference type="ARBA" id="ARBA00023239"/>
    </source>
</evidence>
<dbReference type="EC" id="4.2.1.1" evidence="3"/>
<protein>
    <recommendedName>
        <fullName evidence="3">carbonic anhydrase</fullName>
        <ecNumber evidence="3">4.2.1.1</ecNumber>
    </recommendedName>
</protein>
<dbReference type="EMBL" id="JAKZHW010000001">
    <property type="protein sequence ID" value="MCH8614852.1"/>
    <property type="molecule type" value="Genomic_DNA"/>
</dbReference>
<dbReference type="PANTHER" id="PTHR11002:SF76">
    <property type="entry name" value="CARBONIC ANHYDRASE"/>
    <property type="match status" value="1"/>
</dbReference>
<evidence type="ECO:0000256" key="3">
    <source>
        <dbReference type="ARBA" id="ARBA00012925"/>
    </source>
</evidence>
<dbReference type="InterPro" id="IPR036874">
    <property type="entry name" value="Carbonic_anhydrase_sf"/>
</dbReference>
<dbReference type="PANTHER" id="PTHR11002">
    <property type="entry name" value="CARBONIC ANHYDRASE"/>
    <property type="match status" value="1"/>
</dbReference>
<accession>A0ABS9VKC2</accession>
<evidence type="ECO:0000256" key="1">
    <source>
        <dbReference type="ARBA" id="ARBA00001947"/>
    </source>
</evidence>
<gene>
    <name evidence="8" type="ORF">LZ016_01855</name>
</gene>
<dbReference type="SMART" id="SM00947">
    <property type="entry name" value="Pro_CA"/>
    <property type="match status" value="1"/>
</dbReference>
<dbReference type="RefSeq" id="WP_241445465.1">
    <property type="nucleotide sequence ID" value="NZ_JAKZHW010000001.1"/>
</dbReference>
<reference evidence="8 9" key="1">
    <citation type="submission" date="2022-03" db="EMBL/GenBank/DDBJ databases">
        <authorList>
            <person name="Jo J.-H."/>
            <person name="Im W.-T."/>
        </authorList>
    </citation>
    <scope>NUCLEOTIDE SEQUENCE [LARGE SCALE GENOMIC DNA]</scope>
    <source>
        <strain evidence="8 9">SM33</strain>
    </source>
</reference>
<evidence type="ECO:0000313" key="9">
    <source>
        <dbReference type="Proteomes" id="UP001203058"/>
    </source>
</evidence>
<evidence type="ECO:0000256" key="2">
    <source>
        <dbReference type="ARBA" id="ARBA00006217"/>
    </source>
</evidence>
<organism evidence="8 9">
    <name type="scientific">Sphingomonas telluris</name>
    <dbReference type="NCBI Taxonomy" id="2907998"/>
    <lineage>
        <taxon>Bacteria</taxon>
        <taxon>Pseudomonadati</taxon>
        <taxon>Pseudomonadota</taxon>
        <taxon>Alphaproteobacteria</taxon>
        <taxon>Sphingomonadales</taxon>
        <taxon>Sphingomonadaceae</taxon>
        <taxon>Sphingomonas</taxon>
    </lineage>
</organism>
<keyword evidence="5" id="KW-0862">Zinc</keyword>
<dbReference type="SUPFAM" id="SSF53056">
    <property type="entry name" value="beta-carbonic anhydrase, cab"/>
    <property type="match status" value="1"/>
</dbReference>
<comment type="catalytic activity">
    <reaction evidence="7">
        <text>hydrogencarbonate + H(+) = CO2 + H2O</text>
        <dbReference type="Rhea" id="RHEA:10748"/>
        <dbReference type="ChEBI" id="CHEBI:15377"/>
        <dbReference type="ChEBI" id="CHEBI:15378"/>
        <dbReference type="ChEBI" id="CHEBI:16526"/>
        <dbReference type="ChEBI" id="CHEBI:17544"/>
        <dbReference type="EC" id="4.2.1.1"/>
    </reaction>
</comment>
<keyword evidence="9" id="KW-1185">Reference proteome</keyword>
<evidence type="ECO:0000256" key="5">
    <source>
        <dbReference type="ARBA" id="ARBA00022833"/>
    </source>
</evidence>
<comment type="similarity">
    <text evidence="2">Belongs to the beta-class carbonic anhydrase family.</text>
</comment>
<comment type="caution">
    <text evidence="8">The sequence shown here is derived from an EMBL/GenBank/DDBJ whole genome shotgun (WGS) entry which is preliminary data.</text>
</comment>
<comment type="cofactor">
    <cofactor evidence="1">
        <name>Zn(2+)</name>
        <dbReference type="ChEBI" id="CHEBI:29105"/>
    </cofactor>
</comment>
<evidence type="ECO:0000313" key="8">
    <source>
        <dbReference type="EMBL" id="MCH8614852.1"/>
    </source>
</evidence>
<keyword evidence="6" id="KW-0456">Lyase</keyword>
<keyword evidence="4" id="KW-0479">Metal-binding</keyword>